<name>A0A0A9BNS8_ARUDO</name>
<dbReference type="EMBL" id="GBRH01236963">
    <property type="protein sequence ID" value="JAD60932.1"/>
    <property type="molecule type" value="Transcribed_RNA"/>
</dbReference>
<dbReference type="AlphaFoldDB" id="A0A0A9BNS8"/>
<protein>
    <submittedName>
        <fullName evidence="1">Uncharacterized protein</fullName>
    </submittedName>
</protein>
<sequence length="23" mass="2715">MRDGVRTELVVLFPLPFLRPFLV</sequence>
<proteinExistence type="predicted"/>
<evidence type="ECO:0000313" key="1">
    <source>
        <dbReference type="EMBL" id="JAD60932.1"/>
    </source>
</evidence>
<reference evidence="1" key="2">
    <citation type="journal article" date="2015" name="Data Brief">
        <title>Shoot transcriptome of the giant reed, Arundo donax.</title>
        <authorList>
            <person name="Barrero R.A."/>
            <person name="Guerrero F.D."/>
            <person name="Moolhuijzen P."/>
            <person name="Goolsby J.A."/>
            <person name="Tidwell J."/>
            <person name="Bellgard S.E."/>
            <person name="Bellgard M.I."/>
        </authorList>
    </citation>
    <scope>NUCLEOTIDE SEQUENCE</scope>
    <source>
        <tissue evidence="1">Shoot tissue taken approximately 20 cm above the soil surface</tissue>
    </source>
</reference>
<reference evidence="1" key="1">
    <citation type="submission" date="2014-09" db="EMBL/GenBank/DDBJ databases">
        <authorList>
            <person name="Magalhaes I.L.F."/>
            <person name="Oliveira U."/>
            <person name="Santos F.R."/>
            <person name="Vidigal T.H.D.A."/>
            <person name="Brescovit A.D."/>
            <person name="Santos A.J."/>
        </authorList>
    </citation>
    <scope>NUCLEOTIDE SEQUENCE</scope>
    <source>
        <tissue evidence="1">Shoot tissue taken approximately 20 cm above the soil surface</tissue>
    </source>
</reference>
<organism evidence="1">
    <name type="scientific">Arundo donax</name>
    <name type="common">Giant reed</name>
    <name type="synonym">Donax arundinaceus</name>
    <dbReference type="NCBI Taxonomy" id="35708"/>
    <lineage>
        <taxon>Eukaryota</taxon>
        <taxon>Viridiplantae</taxon>
        <taxon>Streptophyta</taxon>
        <taxon>Embryophyta</taxon>
        <taxon>Tracheophyta</taxon>
        <taxon>Spermatophyta</taxon>
        <taxon>Magnoliopsida</taxon>
        <taxon>Liliopsida</taxon>
        <taxon>Poales</taxon>
        <taxon>Poaceae</taxon>
        <taxon>PACMAD clade</taxon>
        <taxon>Arundinoideae</taxon>
        <taxon>Arundineae</taxon>
        <taxon>Arundo</taxon>
    </lineage>
</organism>
<accession>A0A0A9BNS8</accession>